<evidence type="ECO:0000313" key="1">
    <source>
        <dbReference type="EMBL" id="KKA20243.1"/>
    </source>
</evidence>
<protein>
    <submittedName>
        <fullName evidence="1">Uncharacterized protein</fullName>
    </submittedName>
</protein>
<comment type="caution">
    <text evidence="1">The sequence shown here is derived from an EMBL/GenBank/DDBJ whole genome shotgun (WGS) entry which is preliminary data.</text>
</comment>
<reference evidence="1 2" key="1">
    <citation type="submission" date="2015-04" db="EMBL/GenBank/DDBJ databases">
        <authorList>
            <person name="Heijne W.H."/>
            <person name="Fedorova N.D."/>
            <person name="Nierman W.C."/>
            <person name="Vollebregt A.W."/>
            <person name="Zhao Z."/>
            <person name="Wu L."/>
            <person name="Kumar M."/>
            <person name="Stam H."/>
            <person name="van den Berg M.A."/>
            <person name="Pel H.J."/>
        </authorList>
    </citation>
    <scope>NUCLEOTIDE SEQUENCE [LARGE SCALE GENOMIC DNA]</scope>
    <source>
        <strain evidence="1 2">CBS 393.64</strain>
    </source>
</reference>
<dbReference type="RefSeq" id="XP_013326855.1">
    <property type="nucleotide sequence ID" value="XM_013471401.1"/>
</dbReference>
<proteinExistence type="predicted"/>
<evidence type="ECO:0000313" key="2">
    <source>
        <dbReference type="Proteomes" id="UP000053958"/>
    </source>
</evidence>
<name>A0A0F4YRK6_RASE3</name>
<dbReference type="AlphaFoldDB" id="A0A0F4YRK6"/>
<keyword evidence="2" id="KW-1185">Reference proteome</keyword>
<dbReference type="Proteomes" id="UP000053958">
    <property type="component" value="Unassembled WGS sequence"/>
</dbReference>
<gene>
    <name evidence="1" type="ORF">T310_5749</name>
</gene>
<dbReference type="OrthoDB" id="2117591at2759"/>
<dbReference type="EMBL" id="LASV01000278">
    <property type="protein sequence ID" value="KKA20243.1"/>
    <property type="molecule type" value="Genomic_DNA"/>
</dbReference>
<organism evidence="1 2">
    <name type="scientific">Rasamsonia emersonii (strain ATCC 16479 / CBS 393.64 / IMI 116815)</name>
    <dbReference type="NCBI Taxonomy" id="1408163"/>
    <lineage>
        <taxon>Eukaryota</taxon>
        <taxon>Fungi</taxon>
        <taxon>Dikarya</taxon>
        <taxon>Ascomycota</taxon>
        <taxon>Pezizomycotina</taxon>
        <taxon>Eurotiomycetes</taxon>
        <taxon>Eurotiomycetidae</taxon>
        <taxon>Eurotiales</taxon>
        <taxon>Trichocomaceae</taxon>
        <taxon>Rasamsonia</taxon>
    </lineage>
</organism>
<accession>A0A0F4YRK6</accession>
<sequence length="179" mass="20922">MNVREFFIQHMIDDPSAKRVIQDSQESFTTYQRKEVKIWCMFIDHTYQRMWVARLAQEAVYELGAQLAGSLSGELMPNESTIEAYAEEALNLLMEWGPEKRTEWSNPRELDHGFTFERYLAINNRLYLFSLVTPCSEEIRQSFTMREAWTPSDQSFSMRPYQSSDGAIWKSLAMTFSAG</sequence>
<dbReference type="GeneID" id="25318089"/>